<proteinExistence type="predicted"/>
<reference evidence="3" key="1">
    <citation type="submission" date="2016-10" db="EMBL/GenBank/DDBJ databases">
        <authorList>
            <person name="Varghese N."/>
            <person name="Submissions S."/>
        </authorList>
    </citation>
    <scope>NUCLEOTIDE SEQUENCE [LARGE SCALE GENOMIC DNA]</scope>
    <source>
        <strain evidence="3">JS21-1</strain>
    </source>
</reference>
<keyword evidence="1" id="KW-0812">Transmembrane</keyword>
<protein>
    <submittedName>
        <fullName evidence="2">Uncharacterized protein</fullName>
    </submittedName>
</protein>
<keyword evidence="3" id="KW-1185">Reference proteome</keyword>
<sequence>MPPDTPSPVTPFEIVLPIVVGLVLIALISLLREPSRQKFSAVFVAGAGAAYFGGGFGPLELGFCAVVTLLAYRGLTSYRAIGIAWLLHSGWDLAHDLWGNPIIPFAPTSSFGCFVCDPVLAAWYLIGAPDLWRRWRGAPAGK</sequence>
<dbReference type="EMBL" id="FNZZ01000002">
    <property type="protein sequence ID" value="SEL06458.1"/>
    <property type="molecule type" value="Genomic_DNA"/>
</dbReference>
<dbReference type="STRING" id="1855283.SAMN05216382_1389"/>
<dbReference type="AlphaFoldDB" id="A0A1H7M682"/>
<dbReference type="Pfam" id="PF19473">
    <property type="entry name" value="DUF6010"/>
    <property type="match status" value="1"/>
</dbReference>
<evidence type="ECO:0000313" key="2">
    <source>
        <dbReference type="EMBL" id="SEL06458.1"/>
    </source>
</evidence>
<dbReference type="InterPro" id="IPR046052">
    <property type="entry name" value="DUF6010"/>
</dbReference>
<evidence type="ECO:0000256" key="1">
    <source>
        <dbReference type="SAM" id="Phobius"/>
    </source>
</evidence>
<keyword evidence="1" id="KW-0472">Membrane</keyword>
<feature type="transmembrane region" description="Helical" evidence="1">
    <location>
        <begin position="43"/>
        <end position="72"/>
    </location>
</feature>
<organism evidence="2 3">
    <name type="scientific">Sphingomonas palmae</name>
    <dbReference type="NCBI Taxonomy" id="1855283"/>
    <lineage>
        <taxon>Bacteria</taxon>
        <taxon>Pseudomonadati</taxon>
        <taxon>Pseudomonadota</taxon>
        <taxon>Alphaproteobacteria</taxon>
        <taxon>Sphingomonadales</taxon>
        <taxon>Sphingomonadaceae</taxon>
        <taxon>Sphingomonas</taxon>
    </lineage>
</organism>
<keyword evidence="1" id="KW-1133">Transmembrane helix</keyword>
<feature type="transmembrane region" description="Helical" evidence="1">
    <location>
        <begin position="12"/>
        <end position="31"/>
    </location>
</feature>
<accession>A0A1H7M682</accession>
<dbReference type="RefSeq" id="WP_218139368.1">
    <property type="nucleotide sequence ID" value="NZ_FNZZ01000002.1"/>
</dbReference>
<evidence type="ECO:0000313" key="3">
    <source>
        <dbReference type="Proteomes" id="UP000199214"/>
    </source>
</evidence>
<feature type="transmembrane region" description="Helical" evidence="1">
    <location>
        <begin position="102"/>
        <end position="126"/>
    </location>
</feature>
<name>A0A1H7M682_9SPHN</name>
<gene>
    <name evidence="2" type="ORF">SAMN05216382_1389</name>
</gene>
<dbReference type="Proteomes" id="UP000199214">
    <property type="component" value="Unassembled WGS sequence"/>
</dbReference>